<dbReference type="PANTHER" id="PTHR23502:SF5">
    <property type="entry name" value="QUINIDINE RESISTANCE PROTEIN 3"/>
    <property type="match status" value="1"/>
</dbReference>
<feature type="domain" description="Major facilitator superfamily (MFS) profile" evidence="7">
    <location>
        <begin position="31"/>
        <end position="635"/>
    </location>
</feature>
<proteinExistence type="predicted"/>
<dbReference type="EMBL" id="JAAAUY010000095">
    <property type="protein sequence ID" value="KAF9335545.1"/>
    <property type="molecule type" value="Genomic_DNA"/>
</dbReference>
<feature type="region of interest" description="Disordered" evidence="5">
    <location>
        <begin position="242"/>
        <end position="277"/>
    </location>
</feature>
<dbReference type="InterPro" id="IPR011701">
    <property type="entry name" value="MFS"/>
</dbReference>
<name>A0A9P5VPJ2_9FUNG</name>
<feature type="transmembrane region" description="Helical" evidence="6">
    <location>
        <begin position="120"/>
        <end position="143"/>
    </location>
</feature>
<keyword evidence="2 6" id="KW-0812">Transmembrane</keyword>
<evidence type="ECO:0000256" key="5">
    <source>
        <dbReference type="SAM" id="MobiDB-lite"/>
    </source>
</evidence>
<feature type="transmembrane region" description="Helical" evidence="6">
    <location>
        <begin position="543"/>
        <end position="569"/>
    </location>
</feature>
<feature type="transmembrane region" description="Helical" evidence="6">
    <location>
        <begin position="518"/>
        <end position="537"/>
    </location>
</feature>
<keyword evidence="4 6" id="KW-0472">Membrane</keyword>
<accession>A0A9P5VPJ2</accession>
<feature type="compositionally biased region" description="Polar residues" evidence="5">
    <location>
        <begin position="245"/>
        <end position="254"/>
    </location>
</feature>
<feature type="transmembrane region" description="Helical" evidence="6">
    <location>
        <begin position="155"/>
        <end position="174"/>
    </location>
</feature>
<evidence type="ECO:0000313" key="8">
    <source>
        <dbReference type="EMBL" id="KAF9335545.1"/>
    </source>
</evidence>
<keyword evidence="9" id="KW-1185">Reference proteome</keyword>
<sequence length="649" mass="70622">MKAYSWLKNLIHPPEKFDDPKNWPRSKKNIVVFIIAYCAFVAPLASNIYMPAVLQVKTDLQTTSSFISATLSVYVLFMGIMPVFWASLCDYYGRRPIYLCSSVIFIFGSLFAALSRNAWVFFVMRAIQAFGSSSALSVGGGSLSDIFHSGERGSAFGLFYLGPLIAPMVGPFIGGLLSDRAGWRSTMWLLLGTSVISFMLVLFLLPETYRHRIDEVAPMPKGHSTDDVADKDEAVFRSHIHSTHSDPTLVSSKTSLHDQDSSSVVSSEPSHKKRAPSIASLRLSSYGAEGEPAVPSAMEFIVPNYVPPYLMHEDDDNTENEKEVGHSSSSSSSSASPVPERHVAFPSTVDVIIDEKKEFHTVDVTSTPPTTTACALTNSLKRKPFNPLRPLLILLQPTNALLVGFNALALAAQFCMNNTLPITFHDLYNLNETMIGLCFCAGGLGSALGSVLGGRYSDYVMRRWLIKQELKRQRDLLDREAAFRGTTAEVAPKKLSRSEVLASVDISMRAPPEVRLQSVWLGVFALPSGLMLYGWSVNSGLHLAYPLLGIFLSGFGMMMVLTSATTALIDANSDGNMATSAVACNSFARGVMGAVGGFTALPLLDAMGNGWLYTFWAAMTLVGAAGLLLMVTRAPAWRRKAAEKALNKV</sequence>
<feature type="transmembrane region" description="Helical" evidence="6">
    <location>
        <begin position="610"/>
        <end position="631"/>
    </location>
</feature>
<feature type="region of interest" description="Disordered" evidence="5">
    <location>
        <begin position="309"/>
        <end position="340"/>
    </location>
</feature>
<dbReference type="PANTHER" id="PTHR23502">
    <property type="entry name" value="MAJOR FACILITATOR SUPERFAMILY"/>
    <property type="match status" value="1"/>
</dbReference>
<feature type="transmembrane region" description="Helical" evidence="6">
    <location>
        <begin position="97"/>
        <end position="114"/>
    </location>
</feature>
<dbReference type="SUPFAM" id="SSF103473">
    <property type="entry name" value="MFS general substrate transporter"/>
    <property type="match status" value="1"/>
</dbReference>
<evidence type="ECO:0000256" key="3">
    <source>
        <dbReference type="ARBA" id="ARBA00022989"/>
    </source>
</evidence>
<keyword evidence="3 6" id="KW-1133">Transmembrane helix</keyword>
<dbReference type="Pfam" id="PF07690">
    <property type="entry name" value="MFS_1"/>
    <property type="match status" value="1"/>
</dbReference>
<evidence type="ECO:0000259" key="7">
    <source>
        <dbReference type="PROSITE" id="PS50850"/>
    </source>
</evidence>
<gene>
    <name evidence="8" type="ORF">BG006_011233</name>
</gene>
<comment type="subcellular location">
    <subcellularLocation>
        <location evidence="1">Membrane</location>
        <topology evidence="1">Multi-pass membrane protein</topology>
    </subcellularLocation>
</comment>
<feature type="transmembrane region" description="Helical" evidence="6">
    <location>
        <begin position="581"/>
        <end position="604"/>
    </location>
</feature>
<dbReference type="Proteomes" id="UP000696485">
    <property type="component" value="Unassembled WGS sequence"/>
</dbReference>
<dbReference type="AlphaFoldDB" id="A0A9P5VPJ2"/>
<evidence type="ECO:0000313" key="9">
    <source>
        <dbReference type="Proteomes" id="UP000696485"/>
    </source>
</evidence>
<dbReference type="InterPro" id="IPR036259">
    <property type="entry name" value="MFS_trans_sf"/>
</dbReference>
<evidence type="ECO:0000256" key="4">
    <source>
        <dbReference type="ARBA" id="ARBA00023136"/>
    </source>
</evidence>
<protein>
    <recommendedName>
        <fullName evidence="7">Major facilitator superfamily (MFS) profile domain-containing protein</fullName>
    </recommendedName>
</protein>
<feature type="compositionally biased region" description="Low complexity" evidence="5">
    <location>
        <begin position="327"/>
        <end position="336"/>
    </location>
</feature>
<dbReference type="PROSITE" id="PS50850">
    <property type="entry name" value="MFS"/>
    <property type="match status" value="1"/>
</dbReference>
<feature type="transmembrane region" description="Helical" evidence="6">
    <location>
        <begin position="66"/>
        <end position="85"/>
    </location>
</feature>
<dbReference type="InterPro" id="IPR020846">
    <property type="entry name" value="MFS_dom"/>
</dbReference>
<dbReference type="GO" id="GO:0022857">
    <property type="term" value="F:transmembrane transporter activity"/>
    <property type="evidence" value="ECO:0007669"/>
    <property type="project" value="InterPro"/>
</dbReference>
<dbReference type="Gene3D" id="1.20.1720.10">
    <property type="entry name" value="Multidrug resistance protein D"/>
    <property type="match status" value="1"/>
</dbReference>
<evidence type="ECO:0000256" key="1">
    <source>
        <dbReference type="ARBA" id="ARBA00004141"/>
    </source>
</evidence>
<feature type="transmembrane region" description="Helical" evidence="6">
    <location>
        <begin position="30"/>
        <end position="54"/>
    </location>
</feature>
<feature type="transmembrane region" description="Helical" evidence="6">
    <location>
        <begin position="186"/>
        <end position="205"/>
    </location>
</feature>
<feature type="transmembrane region" description="Helical" evidence="6">
    <location>
        <begin position="434"/>
        <end position="453"/>
    </location>
</feature>
<evidence type="ECO:0000256" key="6">
    <source>
        <dbReference type="SAM" id="Phobius"/>
    </source>
</evidence>
<reference evidence="8" key="1">
    <citation type="journal article" date="2020" name="Fungal Divers.">
        <title>Resolving the Mortierellaceae phylogeny through synthesis of multi-gene phylogenetics and phylogenomics.</title>
        <authorList>
            <person name="Vandepol N."/>
            <person name="Liber J."/>
            <person name="Desiro A."/>
            <person name="Na H."/>
            <person name="Kennedy M."/>
            <person name="Barry K."/>
            <person name="Grigoriev I.V."/>
            <person name="Miller A.N."/>
            <person name="O'Donnell K."/>
            <person name="Stajich J.E."/>
            <person name="Bonito G."/>
        </authorList>
    </citation>
    <scope>NUCLEOTIDE SEQUENCE</scope>
    <source>
        <strain evidence="8">NVP1</strain>
    </source>
</reference>
<dbReference type="Gene3D" id="1.20.1250.20">
    <property type="entry name" value="MFS general substrate transporter like domains"/>
    <property type="match status" value="2"/>
</dbReference>
<feature type="transmembrane region" description="Helical" evidence="6">
    <location>
        <begin position="391"/>
        <end position="414"/>
    </location>
</feature>
<organism evidence="8 9">
    <name type="scientific">Podila minutissima</name>
    <dbReference type="NCBI Taxonomy" id="64525"/>
    <lineage>
        <taxon>Eukaryota</taxon>
        <taxon>Fungi</taxon>
        <taxon>Fungi incertae sedis</taxon>
        <taxon>Mucoromycota</taxon>
        <taxon>Mortierellomycotina</taxon>
        <taxon>Mortierellomycetes</taxon>
        <taxon>Mortierellales</taxon>
        <taxon>Mortierellaceae</taxon>
        <taxon>Podila</taxon>
    </lineage>
</organism>
<comment type="caution">
    <text evidence="8">The sequence shown here is derived from an EMBL/GenBank/DDBJ whole genome shotgun (WGS) entry which is preliminary data.</text>
</comment>
<evidence type="ECO:0000256" key="2">
    <source>
        <dbReference type="ARBA" id="ARBA00022692"/>
    </source>
</evidence>
<dbReference type="GO" id="GO:0005886">
    <property type="term" value="C:plasma membrane"/>
    <property type="evidence" value="ECO:0007669"/>
    <property type="project" value="TreeGrafter"/>
</dbReference>